<organism evidence="8 9">
    <name type="scientific">Plutella xylostella</name>
    <name type="common">Diamondback moth</name>
    <name type="synonym">Plutella maculipennis</name>
    <dbReference type="NCBI Taxonomy" id="51655"/>
    <lineage>
        <taxon>Eukaryota</taxon>
        <taxon>Metazoa</taxon>
        <taxon>Ecdysozoa</taxon>
        <taxon>Arthropoda</taxon>
        <taxon>Hexapoda</taxon>
        <taxon>Insecta</taxon>
        <taxon>Pterygota</taxon>
        <taxon>Neoptera</taxon>
        <taxon>Endopterygota</taxon>
        <taxon>Lepidoptera</taxon>
        <taxon>Glossata</taxon>
        <taxon>Ditrysia</taxon>
        <taxon>Yponomeutoidea</taxon>
        <taxon>Plutellidae</taxon>
        <taxon>Plutella</taxon>
    </lineage>
</organism>
<comment type="similarity">
    <text evidence="1">Belongs to the GTP cyclohydrolase I type 2/NIF3 family.</text>
</comment>
<sequence>MAKLELTQSLTGHKGIVWNVSWHPLGNIFASCGEDKTIKLWHKEGEEWKVKAVLVDGHQRTIREVAWSPCGNLLASASFDATTAIWDKKSGQFECNATLEGHENEVKSVAWSPSGHLLATCGRDKSVWVWEVAGDDEYECAAVLNAHNQDVKKVAWHPSLDILASASYDNNVKMYKEDPNDNDWTCIATLQSHESTVWSLAFDKTGERLATCSDDNTVKIWKEYKPDNQEGVVMADRDAVWKCVCTLSGYHTRCIYDIAWCNKTGLIATACGDDIIRIFKETVDSDPNAPTFDLVSTKLDAHAQDVNCVKWNPTGNKELLSCSDDGSIKVWNCHLMILKLGSSLVNHFAKRLHSTVKPAVMAGEISGVSLKTVVDALEKFAPKQLSESWDNTGLLVEPYTKRNITKVLLTNDLTEDVAIEASELGCEMIVSYHPPIFAPLKAITQSAWKERIVSLLLESRIALYSPHTSWDAVSGGVNDWLATAFDLAETAPILPGSEPGVGAGRLLKLSEPVSLQTAVDGVKRVTGLSHVRLAVARGCSVTAPVSSVALCAGSGASVLKGVKADLYLTGEMLHHDILDATQKGTSVILTNHSDSERGFLRGFSSNLKTRLDNKVQVHVSQKDKDPLTTV</sequence>
<feature type="repeat" description="WD" evidence="7">
    <location>
        <begin position="144"/>
        <end position="176"/>
    </location>
</feature>
<dbReference type="HAMAP" id="MF_03037">
    <property type="entry name" value="ciao1"/>
    <property type="match status" value="1"/>
</dbReference>
<dbReference type="Proteomes" id="UP000653454">
    <property type="component" value="Unassembled WGS sequence"/>
</dbReference>
<dbReference type="SMART" id="SM00320">
    <property type="entry name" value="WD40"/>
    <property type="match status" value="7"/>
</dbReference>
<proteinExistence type="inferred from homology"/>
<dbReference type="GO" id="GO:0016226">
    <property type="term" value="P:iron-sulfur cluster assembly"/>
    <property type="evidence" value="ECO:0007669"/>
    <property type="project" value="UniProtKB-UniRule"/>
</dbReference>
<dbReference type="InterPro" id="IPR001680">
    <property type="entry name" value="WD40_rpt"/>
</dbReference>
<dbReference type="InterPro" id="IPR020472">
    <property type="entry name" value="WD40_PAC1"/>
</dbReference>
<dbReference type="GO" id="GO:0097361">
    <property type="term" value="C:cytosolic [4Fe-4S] assembly targeting complex"/>
    <property type="evidence" value="ECO:0007669"/>
    <property type="project" value="InterPro"/>
</dbReference>
<dbReference type="EMBL" id="CAJHNJ030000004">
    <property type="protein sequence ID" value="CAG9096811.1"/>
    <property type="molecule type" value="Genomic_DNA"/>
</dbReference>
<evidence type="ECO:0000256" key="2">
    <source>
        <dbReference type="ARBA" id="ARBA00022574"/>
    </source>
</evidence>
<evidence type="ECO:0000313" key="8">
    <source>
        <dbReference type="EMBL" id="CAG9096811.1"/>
    </source>
</evidence>
<evidence type="ECO:0000256" key="4">
    <source>
        <dbReference type="ARBA" id="ARBA00060126"/>
    </source>
</evidence>
<dbReference type="InterPro" id="IPR028608">
    <property type="entry name" value="CIAO1/Cia1"/>
</dbReference>
<feature type="binding site" evidence="6">
    <location>
        <position position="596"/>
    </location>
    <ligand>
        <name>a divalent metal cation</name>
        <dbReference type="ChEBI" id="CHEBI:60240"/>
        <label>1</label>
    </ligand>
</feature>
<dbReference type="PROSITE" id="PS51257">
    <property type="entry name" value="PROKAR_LIPOPROTEIN"/>
    <property type="match status" value="1"/>
</dbReference>
<comment type="function">
    <text evidence="5">Essential component of the cytosolic iron-sulfur (Fe/S) protein assembly machinery. Required for the maturation of extramitochondrial Fe/S proteins.</text>
</comment>
<feature type="repeat" description="WD" evidence="7">
    <location>
        <begin position="55"/>
        <end position="96"/>
    </location>
</feature>
<dbReference type="Gene3D" id="2.130.10.10">
    <property type="entry name" value="YVTN repeat-like/Quinoprotein amine dehydrogenase"/>
    <property type="match status" value="1"/>
</dbReference>
<dbReference type="PROSITE" id="PS50294">
    <property type="entry name" value="WD_REPEATS_REGION"/>
    <property type="match status" value="6"/>
</dbReference>
<dbReference type="InterPro" id="IPR015943">
    <property type="entry name" value="WD40/YVTN_repeat-like_dom_sf"/>
</dbReference>
<dbReference type="FunFam" id="3.40.1390.30:FF:000001">
    <property type="entry name" value="GTP cyclohydrolase 1 type 2"/>
    <property type="match status" value="1"/>
</dbReference>
<dbReference type="SUPFAM" id="SSF50978">
    <property type="entry name" value="WD40 repeat-like"/>
    <property type="match status" value="1"/>
</dbReference>
<feature type="binding site" evidence="6">
    <location>
        <position position="433"/>
    </location>
    <ligand>
        <name>a divalent metal cation</name>
        <dbReference type="ChEBI" id="CHEBI:60240"/>
        <label>1</label>
    </ligand>
</feature>
<protein>
    <recommendedName>
        <fullName evidence="5">Probable cytosolic iron-sulfur protein assembly protein Ciao1</fullName>
    </recommendedName>
</protein>
<comment type="function">
    <text evidence="4">Key component of the cytosolic iron-sulfur protein assembly (CIA) complex, a multiprotein complex that mediates the incorporation of iron-sulfur cluster into extramitochondrial Fe/S proteins. As a CIA complex component, interacts specifically with CIAO2A or CIAO2B and MMS19 to assist different branches of iron-sulfur protein assembly, depending of its interactors. The complex CIAO1:CIAO2B:MMS19 binds to and facilitates the assembly of most cytosolic-nuclear Fe/S proteins. CIAO1:CIAO2A specifically matures ACO1 and stabilizes IREB2. Seems to specifically modulate the transactivation activity of WT1. As part of the mitotic spindle-associated MMXD complex it may play a role in chromosome segregation.</text>
</comment>
<dbReference type="SUPFAM" id="SSF102705">
    <property type="entry name" value="NIF3 (NGG1p interacting factor 3)-like"/>
    <property type="match status" value="1"/>
</dbReference>
<dbReference type="NCBIfam" id="TIGR00486">
    <property type="entry name" value="YbgI_SA1388"/>
    <property type="match status" value="1"/>
</dbReference>
<dbReference type="InterPro" id="IPR036322">
    <property type="entry name" value="WD40_repeat_dom_sf"/>
</dbReference>
<dbReference type="GO" id="GO:0046872">
    <property type="term" value="F:metal ion binding"/>
    <property type="evidence" value="ECO:0007669"/>
    <property type="project" value="UniProtKB-KW"/>
</dbReference>
<evidence type="ECO:0000256" key="7">
    <source>
        <dbReference type="PROSITE-ProRule" id="PRU00221"/>
    </source>
</evidence>
<keyword evidence="3" id="KW-0677">Repeat</keyword>
<feature type="repeat" description="WD" evidence="7">
    <location>
        <begin position="99"/>
        <end position="132"/>
    </location>
</feature>
<evidence type="ECO:0000256" key="6">
    <source>
        <dbReference type="PIRSR" id="PIRSR602678-1"/>
    </source>
</evidence>
<gene>
    <name evidence="5" type="primary">Ciao1</name>
    <name evidence="8" type="ORF">PLXY2_LOCUS1772</name>
</gene>
<reference evidence="8" key="1">
    <citation type="submission" date="2020-11" db="EMBL/GenBank/DDBJ databases">
        <authorList>
            <person name="Whiteford S."/>
        </authorList>
    </citation>
    <scope>NUCLEOTIDE SEQUENCE</scope>
</reference>
<dbReference type="Pfam" id="PF00400">
    <property type="entry name" value="WD40"/>
    <property type="match status" value="7"/>
</dbReference>
<keyword evidence="6" id="KW-0479">Metal-binding</keyword>
<feature type="repeat" description="WD" evidence="7">
    <location>
        <begin position="10"/>
        <end position="41"/>
    </location>
</feature>
<dbReference type="InterPro" id="IPR019775">
    <property type="entry name" value="WD40_repeat_CS"/>
</dbReference>
<evidence type="ECO:0000256" key="1">
    <source>
        <dbReference type="ARBA" id="ARBA00006964"/>
    </source>
</evidence>
<accession>A0A8S4DBK1</accession>
<dbReference type="PANTHER" id="PTHR19920:SF0">
    <property type="entry name" value="CYTOSOLIC IRON-SULFUR PROTEIN ASSEMBLY PROTEIN CIAO1-RELATED"/>
    <property type="match status" value="1"/>
</dbReference>
<comment type="caution">
    <text evidence="8">The sequence shown here is derived from an EMBL/GenBank/DDBJ whole genome shotgun (WGS) entry which is preliminary data.</text>
</comment>
<dbReference type="InterPro" id="IPR036069">
    <property type="entry name" value="DUF34/NIF3_sf"/>
</dbReference>
<keyword evidence="9" id="KW-1185">Reference proteome</keyword>
<evidence type="ECO:0000256" key="3">
    <source>
        <dbReference type="ARBA" id="ARBA00022737"/>
    </source>
</evidence>
<dbReference type="FunFam" id="2.130.10.10:FF:000136">
    <property type="entry name" value="Probable cytosolic iron-sulfur protein assembly protein CIAO1"/>
    <property type="match status" value="1"/>
</dbReference>
<feature type="repeat" description="WD" evidence="7">
    <location>
        <begin position="299"/>
        <end position="332"/>
    </location>
</feature>
<feature type="binding site" evidence="6">
    <location>
        <position position="471"/>
    </location>
    <ligand>
        <name>a divalent metal cation</name>
        <dbReference type="ChEBI" id="CHEBI:60240"/>
        <label>1</label>
    </ligand>
</feature>
<dbReference type="PROSITE" id="PS00678">
    <property type="entry name" value="WD_REPEATS_1"/>
    <property type="match status" value="1"/>
</dbReference>
<name>A0A8S4DBK1_PLUXY</name>
<dbReference type="PANTHER" id="PTHR19920">
    <property type="entry name" value="WD40 PROTEIN CIAO1"/>
    <property type="match status" value="1"/>
</dbReference>
<dbReference type="Pfam" id="PF01784">
    <property type="entry name" value="DUF34_NIF3"/>
    <property type="match status" value="1"/>
</dbReference>
<dbReference type="AlphaFoldDB" id="A0A8S4DBK1"/>
<dbReference type="PRINTS" id="PR00320">
    <property type="entry name" value="GPROTEINBRPT"/>
</dbReference>
<keyword evidence="2 7" id="KW-0853">WD repeat</keyword>
<dbReference type="InterPro" id="IPR002678">
    <property type="entry name" value="DUF34/NIF3"/>
</dbReference>
<dbReference type="CDD" id="cd00200">
    <property type="entry name" value="WD40"/>
    <property type="match status" value="1"/>
</dbReference>
<evidence type="ECO:0000313" key="9">
    <source>
        <dbReference type="Proteomes" id="UP000653454"/>
    </source>
</evidence>
<feature type="repeat" description="WD" evidence="7">
    <location>
        <begin position="190"/>
        <end position="222"/>
    </location>
</feature>
<feature type="binding site" evidence="6">
    <location>
        <position position="592"/>
    </location>
    <ligand>
        <name>a divalent metal cation</name>
        <dbReference type="ChEBI" id="CHEBI:60240"/>
        <label>1</label>
    </ligand>
</feature>
<dbReference type="Gene3D" id="3.40.1390.30">
    <property type="entry name" value="NIF3 (NGG1p interacting factor 3)-like"/>
    <property type="match status" value="1"/>
</dbReference>
<dbReference type="PROSITE" id="PS50082">
    <property type="entry name" value="WD_REPEATS_2"/>
    <property type="match status" value="6"/>
</dbReference>
<evidence type="ECO:0000256" key="5">
    <source>
        <dbReference type="HAMAP-Rule" id="MF_03037"/>
    </source>
</evidence>
<comment type="similarity">
    <text evidence="5">Belongs to the WD repeat CIA1 family.</text>
</comment>